<dbReference type="PANTHER" id="PTHR18841:SF2">
    <property type="entry name" value="VITELLINE MEMBRANE OUTER LAYER PROTEIN 1 HOMOLOG"/>
    <property type="match status" value="1"/>
</dbReference>
<dbReference type="PANTHER" id="PTHR18841">
    <property type="entry name" value="VITELLINE MEMBRANE OUTER LAYER PROTEIN I-RELATED"/>
    <property type="match status" value="1"/>
</dbReference>
<keyword evidence="2" id="KW-1185">Reference proteome</keyword>
<reference evidence="1" key="2">
    <citation type="submission" date="2025-08" db="UniProtKB">
        <authorList>
            <consortium name="Ensembl"/>
        </authorList>
    </citation>
    <scope>IDENTIFICATION</scope>
    <source>
        <strain evidence="1">broiler</strain>
    </source>
</reference>
<evidence type="ECO:0000313" key="1">
    <source>
        <dbReference type="Ensembl" id="ENSGALP00010019733.1"/>
    </source>
</evidence>
<protein>
    <submittedName>
        <fullName evidence="1">Uncharacterized protein</fullName>
    </submittedName>
</protein>
<dbReference type="AlphaFoldDB" id="A0A8V0YP26"/>
<name>A0A8V0YP26_CHICK</name>
<dbReference type="InterPro" id="IPR005515">
    <property type="entry name" value="VOMI"/>
</dbReference>
<dbReference type="Gene3D" id="2.100.10.20">
    <property type="entry name" value="Vitelline membrane outer layer protein I (VOMI)"/>
    <property type="match status" value="1"/>
</dbReference>
<sequence>LCTQDGIPTGTQIQLSSSQVELPHGLRKDDTVLNRVQLHCCHGEVLYRDGPLSLSKWGIWTEAHWCPHRGHQEGFALQVQVLQHRLLHDEVAATSTCFVCSNRQVQERLCSAWGQWVCGTQKQPESVQCWKGMIWL</sequence>
<organism evidence="1 2">
    <name type="scientific">Gallus gallus</name>
    <name type="common">Chicken</name>
    <dbReference type="NCBI Taxonomy" id="9031"/>
    <lineage>
        <taxon>Eukaryota</taxon>
        <taxon>Metazoa</taxon>
        <taxon>Chordata</taxon>
        <taxon>Craniata</taxon>
        <taxon>Vertebrata</taxon>
        <taxon>Euteleostomi</taxon>
        <taxon>Archelosauria</taxon>
        <taxon>Archosauria</taxon>
        <taxon>Dinosauria</taxon>
        <taxon>Saurischia</taxon>
        <taxon>Theropoda</taxon>
        <taxon>Coelurosauria</taxon>
        <taxon>Aves</taxon>
        <taxon>Neognathae</taxon>
        <taxon>Galloanserae</taxon>
        <taxon>Galliformes</taxon>
        <taxon>Phasianidae</taxon>
        <taxon>Phasianinae</taxon>
        <taxon>Gallus</taxon>
    </lineage>
</organism>
<dbReference type="InterPro" id="IPR036706">
    <property type="entry name" value="VOMI_sf"/>
</dbReference>
<dbReference type="Pfam" id="PF03762">
    <property type="entry name" value="VOMI"/>
    <property type="match status" value="1"/>
</dbReference>
<evidence type="ECO:0000313" key="2">
    <source>
        <dbReference type="Proteomes" id="UP000000539"/>
    </source>
</evidence>
<accession>A0A8V0YP26</accession>
<proteinExistence type="predicted"/>
<dbReference type="Proteomes" id="UP000000539">
    <property type="component" value="Chromosome 7"/>
</dbReference>
<dbReference type="SUPFAM" id="SSF51092">
    <property type="entry name" value="Vitelline membrane outer protein-I (VMO-I)"/>
    <property type="match status" value="1"/>
</dbReference>
<dbReference type="Ensembl" id="ENSGALT00010033455.1">
    <property type="protein sequence ID" value="ENSGALP00010019733.1"/>
    <property type="gene ID" value="ENSGALG00010013951.1"/>
</dbReference>
<reference evidence="1" key="1">
    <citation type="submission" date="2020-11" db="EMBL/GenBank/DDBJ databases">
        <title>Gallus gallus (Chicken) genome, bGalGal1, GRCg7b, maternal haplotype autosomes + Z &amp; W.</title>
        <authorList>
            <person name="Warren W."/>
            <person name="Formenti G."/>
            <person name="Fedrigo O."/>
            <person name="Haase B."/>
            <person name="Mountcastle J."/>
            <person name="Balacco J."/>
            <person name="Tracey A."/>
            <person name="Schneider V."/>
            <person name="Okimoto R."/>
            <person name="Cheng H."/>
            <person name="Hawken R."/>
            <person name="Howe K."/>
            <person name="Jarvis E.D."/>
        </authorList>
    </citation>
    <scope>NUCLEOTIDE SEQUENCE [LARGE SCALE GENOMIC DNA]</scope>
    <source>
        <strain evidence="1">Broiler</strain>
    </source>
</reference>
<reference evidence="1" key="3">
    <citation type="submission" date="2025-09" db="UniProtKB">
        <authorList>
            <consortium name="Ensembl"/>
        </authorList>
    </citation>
    <scope>IDENTIFICATION</scope>
    <source>
        <strain evidence="1">broiler</strain>
    </source>
</reference>